<feature type="domain" description="Transposase zinc-ribbon" evidence="1">
    <location>
        <begin position="44"/>
        <end position="91"/>
    </location>
</feature>
<dbReference type="EMBL" id="JBHUHO010000017">
    <property type="protein sequence ID" value="MFD2115404.1"/>
    <property type="molecule type" value="Genomic_DNA"/>
</dbReference>
<dbReference type="InterPro" id="IPR024442">
    <property type="entry name" value="Transposase_Zn_ribbon"/>
</dbReference>
<comment type="caution">
    <text evidence="2">The sequence shown here is derived from an EMBL/GenBank/DDBJ whole genome shotgun (WGS) entry which is preliminary data.</text>
</comment>
<evidence type="ECO:0000259" key="1">
    <source>
        <dbReference type="Pfam" id="PF12760"/>
    </source>
</evidence>
<organism evidence="2 3">
    <name type="scientific">Paenibacillus yanchengensis</name>
    <dbReference type="NCBI Taxonomy" id="2035833"/>
    <lineage>
        <taxon>Bacteria</taxon>
        <taxon>Bacillati</taxon>
        <taxon>Bacillota</taxon>
        <taxon>Bacilli</taxon>
        <taxon>Bacillales</taxon>
        <taxon>Paenibacillaceae</taxon>
        <taxon>Paenibacillus</taxon>
    </lineage>
</organism>
<evidence type="ECO:0000313" key="3">
    <source>
        <dbReference type="Proteomes" id="UP001597362"/>
    </source>
</evidence>
<reference evidence="3" key="1">
    <citation type="journal article" date="2019" name="Int. J. Syst. Evol. Microbiol.">
        <title>The Global Catalogue of Microorganisms (GCM) 10K type strain sequencing project: providing services to taxonomists for standard genome sequencing and annotation.</title>
        <authorList>
            <consortium name="The Broad Institute Genomics Platform"/>
            <consortium name="The Broad Institute Genome Sequencing Center for Infectious Disease"/>
            <person name="Wu L."/>
            <person name="Ma J."/>
        </authorList>
    </citation>
    <scope>NUCLEOTIDE SEQUENCE [LARGE SCALE GENOMIC DNA]</scope>
    <source>
        <strain evidence="3">GH52</strain>
    </source>
</reference>
<name>A0ABW4YI98_9BACL</name>
<protein>
    <submittedName>
        <fullName evidence="2">Transposase</fullName>
    </submittedName>
</protein>
<dbReference type="RefSeq" id="WP_377770533.1">
    <property type="nucleotide sequence ID" value="NZ_JBHUHO010000017.1"/>
</dbReference>
<evidence type="ECO:0000313" key="2">
    <source>
        <dbReference type="EMBL" id="MFD2115404.1"/>
    </source>
</evidence>
<keyword evidence="3" id="KW-1185">Reference proteome</keyword>
<dbReference type="Proteomes" id="UP001597362">
    <property type="component" value="Unassembled WGS sequence"/>
</dbReference>
<sequence>MIQEDRMLAILFRVPYLRNRISVHNYPWITELLAQWRQFIDQFPTEETCYAYLYELKWPRGFRCPKCNFSSCSKITTRRLPIYQCHNCYHQTTLIANTIMEQSRLPLKKWLAAFFFLSLNQIGVNALQLHLLLKITYKTAWALHRKIRQAISQADSFDLIGKSIKPFDSASRDTTISNKKVINEEVLDEKMNEKNSVLDSLRRKRLINYSPETKEWKENKCDDAIRKRANNSKIIKLDQANPQLCGIMFERAPQEKPIMVGFELQHCNKTSSRFASHVTSVVVQVKLKLIPSAQMTHDSIVNTSYVHDFKQQHFSNQLPTSQIIHSPRIAYRQKRAVQKTFDSIMQRFLQTYGTIRNKYLQYYYDEMCFYYAASIHQRSIFHQLSLLSMTYQLRSH</sequence>
<accession>A0ABW4YI98</accession>
<gene>
    <name evidence="2" type="ORF">ACFSJH_06605</name>
</gene>
<proteinExistence type="predicted"/>
<dbReference type="Pfam" id="PF12760">
    <property type="entry name" value="Zn_ribbon_IS1595"/>
    <property type="match status" value="1"/>
</dbReference>